<dbReference type="SUPFAM" id="SSF53098">
    <property type="entry name" value="Ribonuclease H-like"/>
    <property type="match status" value="1"/>
</dbReference>
<feature type="region of interest" description="Disordered" evidence="1">
    <location>
        <begin position="1"/>
        <end position="74"/>
    </location>
</feature>
<evidence type="ECO:0000313" key="3">
    <source>
        <dbReference type="Proteomes" id="UP000264820"/>
    </source>
</evidence>
<evidence type="ECO:0000256" key="1">
    <source>
        <dbReference type="SAM" id="MobiDB-lite"/>
    </source>
</evidence>
<organism evidence="2 3">
    <name type="scientific">Hippocampus comes</name>
    <name type="common">Tiger tail seahorse</name>
    <dbReference type="NCBI Taxonomy" id="109280"/>
    <lineage>
        <taxon>Eukaryota</taxon>
        <taxon>Metazoa</taxon>
        <taxon>Chordata</taxon>
        <taxon>Craniata</taxon>
        <taxon>Vertebrata</taxon>
        <taxon>Euteleostomi</taxon>
        <taxon>Actinopterygii</taxon>
        <taxon>Neopterygii</taxon>
        <taxon>Teleostei</taxon>
        <taxon>Neoteleostei</taxon>
        <taxon>Acanthomorphata</taxon>
        <taxon>Syngnathiaria</taxon>
        <taxon>Syngnathiformes</taxon>
        <taxon>Syngnathoidei</taxon>
        <taxon>Syngnathidae</taxon>
        <taxon>Hippocampus</taxon>
    </lineage>
</organism>
<feature type="compositionally biased region" description="Acidic residues" evidence="1">
    <location>
        <begin position="61"/>
        <end position="70"/>
    </location>
</feature>
<reference evidence="2" key="1">
    <citation type="submission" date="2025-08" db="UniProtKB">
        <authorList>
            <consortium name="Ensembl"/>
        </authorList>
    </citation>
    <scope>IDENTIFICATION</scope>
</reference>
<proteinExistence type="predicted"/>
<dbReference type="InterPro" id="IPR012337">
    <property type="entry name" value="RNaseH-like_sf"/>
</dbReference>
<dbReference type="PANTHER" id="PTHR47501:SF5">
    <property type="entry name" value="HAT C-TERMINAL DIMERISATION DOMAIN-CONTAINING PROTEIN"/>
    <property type="match status" value="1"/>
</dbReference>
<keyword evidence="3" id="KW-1185">Reference proteome</keyword>
<accession>A0A3Q2Y9A2</accession>
<dbReference type="PANTHER" id="PTHR47501">
    <property type="entry name" value="TRANSPOSASE-RELATED"/>
    <property type="match status" value="1"/>
</dbReference>
<reference evidence="2" key="2">
    <citation type="submission" date="2025-09" db="UniProtKB">
        <authorList>
            <consortium name="Ensembl"/>
        </authorList>
    </citation>
    <scope>IDENTIFICATION</scope>
</reference>
<sequence>MDTFFKSTHSGSPSSAISIIHGDDERSSRVSSVRTSTAGVDAEGDIDASMSLDSSTRLLEESEEDSEVEETDARELENAEATRAWFVETLSPLSLCEHPYTREMFAYLSPQFQLMSRNTLARDLGDLMDKAKLQLNNLLYKQTWVATTADSWSVQRRAFLGMTVHWIDRPSLKRMKATLACRELKVSQTHELLGEVIHDIHQEFGIANKVVATTTDNGANYVAAFDAFGEQKERLVVQEEDEEVLTAQLCDVQGQLDAEDNDSNPHLTLPPHRRCCVHTMNLLATTDINEVVGWSRGHTPWRKATAKVQYLWKLQKQSLIAVMSLPEQVEVLTEYRDVMKPVADTLDSLQGEDNAYMGILLPTLLVLKRWLLQDQQRGEFTVLFIFRFGVLFEDQDLLMASALHPSFTPTILARIAPNQLFGADQDGVDQDVEEVLRATIHDWKPKQESLSWALFPKDHREAWVDLFIKYNTPLPSSAAVERVFSTAGDIVRPKRTALANASFDKLKIHLRISIFQTLEMRIYNSVPGCSTSQPEKKAAAQLHIL</sequence>
<feature type="compositionally biased region" description="Polar residues" evidence="1">
    <location>
        <begin position="1"/>
        <end position="17"/>
    </location>
</feature>
<evidence type="ECO:0000313" key="2">
    <source>
        <dbReference type="Ensembl" id="ENSHCOP00000013683.1"/>
    </source>
</evidence>
<name>A0A3Q2Y9A2_HIPCM</name>
<dbReference type="Ensembl" id="ENSHCOT00000027399.1">
    <property type="protein sequence ID" value="ENSHCOP00000013683.1"/>
    <property type="gene ID" value="ENSHCOG00000016998.1"/>
</dbReference>
<dbReference type="Proteomes" id="UP000264820">
    <property type="component" value="Unplaced"/>
</dbReference>
<dbReference type="GeneTree" id="ENSGT00940000164914"/>
<dbReference type="AlphaFoldDB" id="A0A3Q2Y9A2"/>
<protein>
    <submittedName>
        <fullName evidence="2">Uncharacterized LOC109529306</fullName>
    </submittedName>
</protein>